<protein>
    <recommendedName>
        <fullName evidence="5">Bis(5'-nucleosyl)-tetraphosphatase, symmetrical</fullName>
        <ecNumber evidence="5">3.6.1.41</ecNumber>
    </recommendedName>
    <alternativeName>
        <fullName evidence="5">Ap4A hydrolase</fullName>
    </alternativeName>
    <alternativeName>
        <fullName evidence="5">Diadenosine 5',5'''-P1,P4-tetraphosphate pyrophosphohydrolase</fullName>
    </alternativeName>
    <alternativeName>
        <fullName evidence="5">Diadenosine tetraphosphatase</fullName>
    </alternativeName>
</protein>
<dbReference type="CDD" id="cd07422">
    <property type="entry name" value="MPP_ApaH"/>
    <property type="match status" value="1"/>
</dbReference>
<keyword evidence="8" id="KW-1185">Reference proteome</keyword>
<sequence length="272" mass="30331">MTTYAIGDIQGCYSSLVQLIDLLHATSSNSKFIFVGDLINRGPQSLQTIREIKALGGKAKVILGNHDLHLMAVAYGIRQSHRSDTIQEILTAPDLTDLLDWLRHQPLSLFDTGHLLVHAGVVPQWTFQQTLSLAREVQAELRGPDWLDFLRHMYGNSPAQWSDDLQGYDRLRCIINALTRIRFCTADGTMEFASKEGSIAPESGYMPWFEVPGRKTADTPIVFGHWSTLGLLQRPNLLGIDTGCVWGGKLTAVRLEDHAIFQVDCPQYCKPG</sequence>
<dbReference type="PIRSF" id="PIRSF000903">
    <property type="entry name" value="B5n-ttraPtase_sm"/>
    <property type="match status" value="1"/>
</dbReference>
<dbReference type="Gene3D" id="3.60.21.10">
    <property type="match status" value="1"/>
</dbReference>
<evidence type="ECO:0000256" key="2">
    <source>
        <dbReference type="ARBA" id="ARBA00005419"/>
    </source>
</evidence>
<evidence type="ECO:0000256" key="3">
    <source>
        <dbReference type="ARBA" id="ARBA00022801"/>
    </source>
</evidence>
<name>A0ABU1BQH0_9BURK</name>
<dbReference type="PANTHER" id="PTHR40942">
    <property type="match status" value="1"/>
</dbReference>
<comment type="caution">
    <text evidence="7">The sequence shown here is derived from an EMBL/GenBank/DDBJ whole genome shotgun (WGS) entry which is preliminary data.</text>
</comment>
<evidence type="ECO:0000313" key="7">
    <source>
        <dbReference type="EMBL" id="MDQ9171251.1"/>
    </source>
</evidence>
<evidence type="ECO:0000256" key="5">
    <source>
        <dbReference type="HAMAP-Rule" id="MF_00199"/>
    </source>
</evidence>
<dbReference type="Pfam" id="PF00149">
    <property type="entry name" value="Metallophos"/>
    <property type="match status" value="1"/>
</dbReference>
<dbReference type="RefSeq" id="WP_338437190.1">
    <property type="nucleotide sequence ID" value="NZ_JAUYVH010000008.1"/>
</dbReference>
<evidence type="ECO:0000256" key="1">
    <source>
        <dbReference type="ARBA" id="ARBA00003413"/>
    </source>
</evidence>
<comment type="function">
    <text evidence="1 5">Hydrolyzes diadenosine 5',5'''-P1,P4-tetraphosphate to yield ADP.</text>
</comment>
<dbReference type="NCBIfam" id="NF001204">
    <property type="entry name" value="PRK00166.1"/>
    <property type="match status" value="1"/>
</dbReference>
<keyword evidence="3 5" id="KW-0378">Hydrolase</keyword>
<organism evidence="7 8">
    <name type="scientific">Keguizhuia sedimenti</name>
    <dbReference type="NCBI Taxonomy" id="3064264"/>
    <lineage>
        <taxon>Bacteria</taxon>
        <taxon>Pseudomonadati</taxon>
        <taxon>Pseudomonadota</taxon>
        <taxon>Betaproteobacteria</taxon>
        <taxon>Burkholderiales</taxon>
        <taxon>Oxalobacteraceae</taxon>
        <taxon>Keguizhuia</taxon>
    </lineage>
</organism>
<dbReference type="Proteomes" id="UP001225596">
    <property type="component" value="Unassembled WGS sequence"/>
</dbReference>
<comment type="catalytic activity">
    <reaction evidence="4 5">
        <text>P(1),P(4)-bis(5'-adenosyl) tetraphosphate + H2O = 2 ADP + 2 H(+)</text>
        <dbReference type="Rhea" id="RHEA:24252"/>
        <dbReference type="ChEBI" id="CHEBI:15377"/>
        <dbReference type="ChEBI" id="CHEBI:15378"/>
        <dbReference type="ChEBI" id="CHEBI:58141"/>
        <dbReference type="ChEBI" id="CHEBI:456216"/>
        <dbReference type="EC" id="3.6.1.41"/>
    </reaction>
</comment>
<reference evidence="7 8" key="1">
    <citation type="submission" date="2023-08" db="EMBL/GenBank/DDBJ databases">
        <title>Oxalobacteraceae gen .nov., isolated from river sludge outside the plant.</title>
        <authorList>
            <person name="Zhao S.Y."/>
        </authorList>
    </citation>
    <scope>NUCLEOTIDE SEQUENCE [LARGE SCALE GENOMIC DNA]</scope>
    <source>
        <strain evidence="7 8">R-40</strain>
    </source>
</reference>
<dbReference type="SUPFAM" id="SSF56300">
    <property type="entry name" value="Metallo-dependent phosphatases"/>
    <property type="match status" value="1"/>
</dbReference>
<accession>A0ABU1BQH0</accession>
<evidence type="ECO:0000259" key="6">
    <source>
        <dbReference type="Pfam" id="PF00149"/>
    </source>
</evidence>
<dbReference type="EC" id="3.6.1.41" evidence="5"/>
<evidence type="ECO:0000313" key="8">
    <source>
        <dbReference type="Proteomes" id="UP001225596"/>
    </source>
</evidence>
<dbReference type="InterPro" id="IPR004843">
    <property type="entry name" value="Calcineurin-like_PHP"/>
</dbReference>
<proteinExistence type="inferred from homology"/>
<dbReference type="InterPro" id="IPR004617">
    <property type="entry name" value="ApaH"/>
</dbReference>
<feature type="domain" description="Calcineurin-like phosphoesterase" evidence="6">
    <location>
        <begin position="1"/>
        <end position="156"/>
    </location>
</feature>
<dbReference type="EMBL" id="JAUYVH010000008">
    <property type="protein sequence ID" value="MDQ9171251.1"/>
    <property type="molecule type" value="Genomic_DNA"/>
</dbReference>
<dbReference type="InterPro" id="IPR029052">
    <property type="entry name" value="Metallo-depent_PP-like"/>
</dbReference>
<comment type="similarity">
    <text evidence="2 5">Belongs to the Ap4A hydrolase family.</text>
</comment>
<dbReference type="PANTHER" id="PTHR40942:SF4">
    <property type="entry name" value="CYTOCHROME C5"/>
    <property type="match status" value="1"/>
</dbReference>
<dbReference type="NCBIfam" id="TIGR00668">
    <property type="entry name" value="apaH"/>
    <property type="match status" value="1"/>
</dbReference>
<gene>
    <name evidence="5" type="primary">apaH</name>
    <name evidence="7" type="ORF">Q8A64_12625</name>
</gene>
<evidence type="ECO:0000256" key="4">
    <source>
        <dbReference type="ARBA" id="ARBA00049417"/>
    </source>
</evidence>
<dbReference type="GO" id="GO:0008803">
    <property type="term" value="F:bis(5'-nucleosyl)-tetraphosphatase (symmetrical) activity"/>
    <property type="evidence" value="ECO:0007669"/>
    <property type="project" value="UniProtKB-EC"/>
</dbReference>
<dbReference type="HAMAP" id="MF_00199">
    <property type="entry name" value="ApaH"/>
    <property type="match status" value="1"/>
</dbReference>